<name>A0A4Y8ARW9_9FLAO</name>
<dbReference type="PROSITE" id="PS51257">
    <property type="entry name" value="PROKAR_LIPOPROTEIN"/>
    <property type="match status" value="1"/>
</dbReference>
<evidence type="ECO:0008006" key="3">
    <source>
        <dbReference type="Google" id="ProtNLM"/>
    </source>
</evidence>
<comment type="caution">
    <text evidence="1">The sequence shown here is derived from an EMBL/GenBank/DDBJ whole genome shotgun (WGS) entry which is preliminary data.</text>
</comment>
<sequence length="141" mass="16358">MKKKFYQTSIVVLFVLTIISCGIQKSSTAKNALIGTWQICNSDGVVEQNLYGNKDQIRYKIISTDKFTLIDLNSRYNKVLNSFVGSYTIDKNIYKEHILFTNSNFNNLLKDTYSYKYKVKDDLLTIEGIGNPYIETWKRVQ</sequence>
<dbReference type="OrthoDB" id="1493972at2"/>
<dbReference type="RefSeq" id="WP_134248699.1">
    <property type="nucleotide sequence ID" value="NZ_SNQI01000004.1"/>
</dbReference>
<dbReference type="AlphaFoldDB" id="A0A4Y8ARW9"/>
<gene>
    <name evidence="1" type="ORF">E2488_12450</name>
</gene>
<keyword evidence="2" id="KW-1185">Reference proteome</keyword>
<organism evidence="1 2">
    <name type="scientific">Gramella jeungdoensis</name>
    <dbReference type="NCBI Taxonomy" id="708091"/>
    <lineage>
        <taxon>Bacteria</taxon>
        <taxon>Pseudomonadati</taxon>
        <taxon>Bacteroidota</taxon>
        <taxon>Flavobacteriia</taxon>
        <taxon>Flavobacteriales</taxon>
        <taxon>Flavobacteriaceae</taxon>
        <taxon>Christiangramia</taxon>
    </lineage>
</organism>
<evidence type="ECO:0000313" key="1">
    <source>
        <dbReference type="EMBL" id="TEW72996.1"/>
    </source>
</evidence>
<accession>A0A4Y8ARW9</accession>
<dbReference type="Proteomes" id="UP000298517">
    <property type="component" value="Unassembled WGS sequence"/>
</dbReference>
<dbReference type="Gene3D" id="2.40.128.490">
    <property type="entry name" value="Uncharacterised protein PF14869, DUF4488"/>
    <property type="match status" value="1"/>
</dbReference>
<dbReference type="EMBL" id="SNQI01000004">
    <property type="protein sequence ID" value="TEW72996.1"/>
    <property type="molecule type" value="Genomic_DNA"/>
</dbReference>
<evidence type="ECO:0000313" key="2">
    <source>
        <dbReference type="Proteomes" id="UP000298517"/>
    </source>
</evidence>
<proteinExistence type="predicted"/>
<protein>
    <recommendedName>
        <fullName evidence="3">Lipocalin-like domain-containing protein</fullName>
    </recommendedName>
</protein>
<reference evidence="1 2" key="1">
    <citation type="journal article" date="2011" name="J. Microbiol.">
        <title>Gramella jeungdoensis sp. nov., isolated from a solar saltern in Korea.</title>
        <authorList>
            <person name="Joung Y."/>
            <person name="Kim H."/>
            <person name="Jang T."/>
            <person name="Ahn T.S."/>
            <person name="Joh K."/>
        </authorList>
    </citation>
    <scope>NUCLEOTIDE SEQUENCE [LARGE SCALE GENOMIC DNA]</scope>
    <source>
        <strain evidence="1 2">KCTC 23123</strain>
    </source>
</reference>